<feature type="domain" description="Zn(2)-C6 fungal-type" evidence="7">
    <location>
        <begin position="12"/>
        <end position="40"/>
    </location>
</feature>
<keyword evidence="9" id="KW-1185">Reference proteome</keyword>
<dbReference type="PROSITE" id="PS00463">
    <property type="entry name" value="ZN2_CY6_FUNGAL_1"/>
    <property type="match status" value="1"/>
</dbReference>
<dbReference type="Pfam" id="PF00172">
    <property type="entry name" value="Zn_clus"/>
    <property type="match status" value="1"/>
</dbReference>
<dbReference type="GO" id="GO:0000981">
    <property type="term" value="F:DNA-binding transcription factor activity, RNA polymerase II-specific"/>
    <property type="evidence" value="ECO:0007669"/>
    <property type="project" value="InterPro"/>
</dbReference>
<keyword evidence="4" id="KW-0238">DNA-binding</keyword>
<reference evidence="8 9" key="1">
    <citation type="journal article" date="2016" name="Nat. Commun.">
        <title>Ectomycorrhizal ecology is imprinted in the genome of the dominant symbiotic fungus Cenococcum geophilum.</title>
        <authorList>
            <consortium name="DOE Joint Genome Institute"/>
            <person name="Peter M."/>
            <person name="Kohler A."/>
            <person name="Ohm R.A."/>
            <person name="Kuo A."/>
            <person name="Krutzmann J."/>
            <person name="Morin E."/>
            <person name="Arend M."/>
            <person name="Barry K.W."/>
            <person name="Binder M."/>
            <person name="Choi C."/>
            <person name="Clum A."/>
            <person name="Copeland A."/>
            <person name="Grisel N."/>
            <person name="Haridas S."/>
            <person name="Kipfer T."/>
            <person name="LaButti K."/>
            <person name="Lindquist E."/>
            <person name="Lipzen A."/>
            <person name="Maire R."/>
            <person name="Meier B."/>
            <person name="Mihaltcheva S."/>
            <person name="Molinier V."/>
            <person name="Murat C."/>
            <person name="Poggeler S."/>
            <person name="Quandt C.A."/>
            <person name="Sperisen C."/>
            <person name="Tritt A."/>
            <person name="Tisserant E."/>
            <person name="Crous P.W."/>
            <person name="Henrissat B."/>
            <person name="Nehls U."/>
            <person name="Egli S."/>
            <person name="Spatafora J.W."/>
            <person name="Grigoriev I.V."/>
            <person name="Martin F.M."/>
        </authorList>
    </citation>
    <scope>NUCLEOTIDE SEQUENCE [LARGE SCALE GENOMIC DNA]</scope>
    <source>
        <strain evidence="8 9">CBS 459.81</strain>
    </source>
</reference>
<keyword evidence="1" id="KW-0479">Metal-binding</keyword>
<dbReference type="OrthoDB" id="3941731at2759"/>
<keyword evidence="3" id="KW-0805">Transcription regulation</keyword>
<proteinExistence type="predicted"/>
<dbReference type="PROSITE" id="PS50048">
    <property type="entry name" value="ZN2_CY6_FUNGAL_2"/>
    <property type="match status" value="1"/>
</dbReference>
<evidence type="ECO:0000256" key="4">
    <source>
        <dbReference type="ARBA" id="ARBA00023125"/>
    </source>
</evidence>
<dbReference type="AlphaFoldDB" id="A0A8E2DWL6"/>
<evidence type="ECO:0000256" key="6">
    <source>
        <dbReference type="ARBA" id="ARBA00023242"/>
    </source>
</evidence>
<keyword evidence="5" id="KW-0804">Transcription</keyword>
<dbReference type="PANTHER" id="PTHR36206:SF16">
    <property type="entry name" value="TRANSCRIPTION FACTOR DOMAIN-CONTAINING PROTEIN-RELATED"/>
    <property type="match status" value="1"/>
</dbReference>
<dbReference type="CDD" id="cd00067">
    <property type="entry name" value="GAL4"/>
    <property type="match status" value="1"/>
</dbReference>
<evidence type="ECO:0000256" key="2">
    <source>
        <dbReference type="ARBA" id="ARBA00022833"/>
    </source>
</evidence>
<organism evidence="8 9">
    <name type="scientific">Lepidopterella palustris CBS 459.81</name>
    <dbReference type="NCBI Taxonomy" id="1314670"/>
    <lineage>
        <taxon>Eukaryota</taxon>
        <taxon>Fungi</taxon>
        <taxon>Dikarya</taxon>
        <taxon>Ascomycota</taxon>
        <taxon>Pezizomycotina</taxon>
        <taxon>Dothideomycetes</taxon>
        <taxon>Pleosporomycetidae</taxon>
        <taxon>Mytilinidiales</taxon>
        <taxon>Argynnaceae</taxon>
        <taxon>Lepidopterella</taxon>
    </lineage>
</organism>
<dbReference type="SUPFAM" id="SSF57701">
    <property type="entry name" value="Zn2/Cys6 DNA-binding domain"/>
    <property type="match status" value="1"/>
</dbReference>
<dbReference type="InterPro" id="IPR052360">
    <property type="entry name" value="Transcr_Regulatory_Proteins"/>
</dbReference>
<protein>
    <recommendedName>
        <fullName evidence="7">Zn(2)-C6 fungal-type domain-containing protein</fullName>
    </recommendedName>
</protein>
<evidence type="ECO:0000259" key="7">
    <source>
        <dbReference type="PROSITE" id="PS50048"/>
    </source>
</evidence>
<evidence type="ECO:0000313" key="9">
    <source>
        <dbReference type="Proteomes" id="UP000250266"/>
    </source>
</evidence>
<gene>
    <name evidence="8" type="ORF">K432DRAFT_314200</name>
</gene>
<dbReference type="Proteomes" id="UP000250266">
    <property type="component" value="Unassembled WGS sequence"/>
</dbReference>
<evidence type="ECO:0000256" key="5">
    <source>
        <dbReference type="ARBA" id="ARBA00023163"/>
    </source>
</evidence>
<evidence type="ECO:0000256" key="3">
    <source>
        <dbReference type="ARBA" id="ARBA00023015"/>
    </source>
</evidence>
<keyword evidence="2" id="KW-0862">Zinc</keyword>
<dbReference type="InterPro" id="IPR036864">
    <property type="entry name" value="Zn2-C6_fun-type_DNA-bd_sf"/>
</dbReference>
<dbReference type="SMART" id="SM00066">
    <property type="entry name" value="GAL4"/>
    <property type="match status" value="1"/>
</dbReference>
<dbReference type="GO" id="GO:0008270">
    <property type="term" value="F:zinc ion binding"/>
    <property type="evidence" value="ECO:0007669"/>
    <property type="project" value="InterPro"/>
</dbReference>
<evidence type="ECO:0000313" key="8">
    <source>
        <dbReference type="EMBL" id="OCK72954.1"/>
    </source>
</evidence>
<accession>A0A8E2DWL6</accession>
<sequence length="50" mass="5867">MSRKLASRSTHGCWTCRLRKKKCDENHPSCFRCTSLQIACDGYGPRPYWM</sequence>
<dbReference type="PANTHER" id="PTHR36206">
    <property type="entry name" value="ASPERCRYPTIN BIOSYNTHESIS CLUSTER-SPECIFIC TRANSCRIPTION REGULATOR ATNN-RELATED"/>
    <property type="match status" value="1"/>
</dbReference>
<dbReference type="EMBL" id="KV746127">
    <property type="protein sequence ID" value="OCK72954.1"/>
    <property type="molecule type" value="Genomic_DNA"/>
</dbReference>
<keyword evidence="6" id="KW-0539">Nucleus</keyword>
<evidence type="ECO:0000256" key="1">
    <source>
        <dbReference type="ARBA" id="ARBA00022723"/>
    </source>
</evidence>
<name>A0A8E2DWL6_9PEZI</name>
<feature type="non-terminal residue" evidence="8">
    <location>
        <position position="50"/>
    </location>
</feature>
<dbReference type="InterPro" id="IPR001138">
    <property type="entry name" value="Zn2Cys6_DnaBD"/>
</dbReference>
<dbReference type="Gene3D" id="4.10.240.10">
    <property type="entry name" value="Zn(2)-C6 fungal-type DNA-binding domain"/>
    <property type="match status" value="1"/>
</dbReference>
<dbReference type="GO" id="GO:0003677">
    <property type="term" value="F:DNA binding"/>
    <property type="evidence" value="ECO:0007669"/>
    <property type="project" value="UniProtKB-KW"/>
</dbReference>